<proteinExistence type="predicted"/>
<dbReference type="EMBL" id="ACLF03000001">
    <property type="protein sequence ID" value="EFQ84838.1"/>
    <property type="molecule type" value="Genomic_DNA"/>
</dbReference>
<evidence type="ECO:0000313" key="6">
    <source>
        <dbReference type="EMBL" id="EFQ84838.1"/>
    </source>
</evidence>
<dbReference type="PANTHER" id="PTHR33204:SF18">
    <property type="entry name" value="TRANSCRIPTIONAL REGULATORY PROTEIN"/>
    <property type="match status" value="1"/>
</dbReference>
<dbReference type="AlphaFoldDB" id="E2S822"/>
<evidence type="ECO:0000259" key="5">
    <source>
        <dbReference type="PROSITE" id="PS51118"/>
    </source>
</evidence>
<dbReference type="eggNOG" id="COG1733">
    <property type="taxonomic scope" value="Bacteria"/>
</dbReference>
<protein>
    <submittedName>
        <fullName evidence="6">Transcriptional regulator, HxlR family</fullName>
    </submittedName>
</protein>
<dbReference type="RefSeq" id="WP_007076746.1">
    <property type="nucleotide sequence ID" value="NZ_CM001024.1"/>
</dbReference>
<dbReference type="GO" id="GO:0003677">
    <property type="term" value="F:DNA binding"/>
    <property type="evidence" value="ECO:0007669"/>
    <property type="project" value="UniProtKB-KW"/>
</dbReference>
<keyword evidence="1" id="KW-0805">Transcription regulation</keyword>
<dbReference type="STRING" id="585531.HMPREF0063_10179"/>
<feature type="domain" description="HTH hxlR-type" evidence="5">
    <location>
        <begin position="169"/>
        <end position="270"/>
    </location>
</feature>
<dbReference type="InterPro" id="IPR036390">
    <property type="entry name" value="WH_DNA-bd_sf"/>
</dbReference>
<name>E2S822_9ACTN</name>
<dbReference type="Proteomes" id="UP000003111">
    <property type="component" value="Unassembled WGS sequence"/>
</dbReference>
<feature type="domain" description="HTH hxlR-type" evidence="5">
    <location>
        <begin position="17"/>
        <end position="114"/>
    </location>
</feature>
<dbReference type="InterPro" id="IPR002577">
    <property type="entry name" value="HTH_HxlR"/>
</dbReference>
<evidence type="ECO:0000256" key="1">
    <source>
        <dbReference type="ARBA" id="ARBA00023015"/>
    </source>
</evidence>
<feature type="compositionally biased region" description="Polar residues" evidence="4">
    <location>
        <begin position="313"/>
        <end position="328"/>
    </location>
</feature>
<dbReference type="PROSITE" id="PS51118">
    <property type="entry name" value="HTH_HXLR"/>
    <property type="match status" value="2"/>
</dbReference>
<keyword evidence="7" id="KW-1185">Reference proteome</keyword>
<evidence type="ECO:0000256" key="3">
    <source>
        <dbReference type="ARBA" id="ARBA00023163"/>
    </source>
</evidence>
<accession>E2S822</accession>
<organism evidence="6 7">
    <name type="scientific">Aeromicrobium marinum DSM 15272</name>
    <dbReference type="NCBI Taxonomy" id="585531"/>
    <lineage>
        <taxon>Bacteria</taxon>
        <taxon>Bacillati</taxon>
        <taxon>Actinomycetota</taxon>
        <taxon>Actinomycetes</taxon>
        <taxon>Propionibacteriales</taxon>
        <taxon>Nocardioidaceae</taxon>
        <taxon>Aeromicrobium</taxon>
    </lineage>
</organism>
<evidence type="ECO:0000256" key="4">
    <source>
        <dbReference type="SAM" id="MobiDB-lite"/>
    </source>
</evidence>
<dbReference type="Gene3D" id="1.10.10.10">
    <property type="entry name" value="Winged helix-like DNA-binding domain superfamily/Winged helix DNA-binding domain"/>
    <property type="match status" value="2"/>
</dbReference>
<gene>
    <name evidence="6" type="ORF">HMPREF0063_10179</name>
</gene>
<keyword evidence="3" id="KW-0804">Transcription</keyword>
<comment type="caution">
    <text evidence="6">The sequence shown here is derived from an EMBL/GenBank/DDBJ whole genome shotgun (WGS) entry which is preliminary data.</text>
</comment>
<evidence type="ECO:0000313" key="7">
    <source>
        <dbReference type="Proteomes" id="UP000003111"/>
    </source>
</evidence>
<sequence>MTTRGGAEVDERTGSASPLGRALVLMGDMWTVRLVRAVFADQRRFQDLRDALAISDPVLSRRLRGLVGDGLLTTREYQLKPPRSEYLLTEAGLDLWRVMVALWTWDRTWAGPHHPDAGLRLRHLVCGNSTRPVFGCGRCGAIGLTARDVVGTVDDRLLLDVVSRRSRRSPAMSSPIDAAGVLGDRWSTMILSDALMGSRRFHEFEAHLKISPVTLTQRLGLFVDTGMMTREAVSAGARRQEYRLTPKGLDFFSVSTTLNSWAARWFADDGRSGLSLVHSACGAELEPQFTCNSCNGVLERRQIRFEGPGIVAGSQTDDVPSEGTASMA</sequence>
<keyword evidence="2" id="KW-0238">DNA-binding</keyword>
<evidence type="ECO:0000256" key="2">
    <source>
        <dbReference type="ARBA" id="ARBA00023125"/>
    </source>
</evidence>
<dbReference type="InterPro" id="IPR036388">
    <property type="entry name" value="WH-like_DNA-bd_sf"/>
</dbReference>
<dbReference type="SUPFAM" id="SSF46785">
    <property type="entry name" value="Winged helix' DNA-binding domain"/>
    <property type="match status" value="2"/>
</dbReference>
<feature type="region of interest" description="Disordered" evidence="4">
    <location>
        <begin position="309"/>
        <end position="328"/>
    </location>
</feature>
<dbReference type="PANTHER" id="PTHR33204">
    <property type="entry name" value="TRANSCRIPTIONAL REGULATOR, MARR FAMILY"/>
    <property type="match status" value="1"/>
</dbReference>
<dbReference type="OrthoDB" id="9792527at2"/>
<reference evidence="6" key="1">
    <citation type="submission" date="2010-08" db="EMBL/GenBank/DDBJ databases">
        <authorList>
            <person name="Muzny D."/>
            <person name="Qin X."/>
            <person name="Buhay C."/>
            <person name="Dugan-Rocha S."/>
            <person name="Ding Y."/>
            <person name="Chen G."/>
            <person name="Hawes A."/>
            <person name="Holder M."/>
            <person name="Jhangiani S."/>
            <person name="Johnson A."/>
            <person name="Khan Z."/>
            <person name="Li Z."/>
            <person name="Liu W."/>
            <person name="Liu X."/>
            <person name="Perez L."/>
            <person name="Shen H."/>
            <person name="Wang Q."/>
            <person name="Watt J."/>
            <person name="Xi L."/>
            <person name="Xin Y."/>
            <person name="Zhou J."/>
            <person name="Deng J."/>
            <person name="Jiang H."/>
            <person name="Liu Y."/>
            <person name="Qu J."/>
            <person name="Song X.-Z."/>
            <person name="Zhang L."/>
            <person name="Villasana D."/>
            <person name="Johnson A."/>
            <person name="Liu J."/>
            <person name="Liyanage D."/>
            <person name="Lorensuhewa L."/>
            <person name="Robinson T."/>
            <person name="Song A."/>
            <person name="Song B.-B."/>
            <person name="Dinh H."/>
            <person name="Thornton R."/>
            <person name="Coyle M."/>
            <person name="Francisco L."/>
            <person name="Jackson L."/>
            <person name="Javaid M."/>
            <person name="Korchina V."/>
            <person name="Kovar C."/>
            <person name="Mata R."/>
            <person name="Mathew T."/>
            <person name="Ngo R."/>
            <person name="Nguyen L."/>
            <person name="Nguyen N."/>
            <person name="Okwuonu G."/>
            <person name="Ongeri F."/>
            <person name="Pham C."/>
            <person name="Simmons D."/>
            <person name="Wilczek-Boney K."/>
            <person name="Hale W."/>
            <person name="Jakkamsetti A."/>
            <person name="Pham P."/>
            <person name="Ruth R."/>
            <person name="San Lucas F."/>
            <person name="Warren J."/>
            <person name="Zhang J."/>
            <person name="Zhao Z."/>
            <person name="Zhou C."/>
            <person name="Zhu D."/>
            <person name="Lee S."/>
            <person name="Bess C."/>
            <person name="Blankenburg K."/>
            <person name="Forbes L."/>
            <person name="Fu Q."/>
            <person name="Gubbala S."/>
            <person name="Hirani K."/>
            <person name="Jayaseelan J.C."/>
            <person name="Lara F."/>
            <person name="Munidasa M."/>
            <person name="Palculict T."/>
            <person name="Patil S."/>
            <person name="Pu L.-L."/>
            <person name="Saada N."/>
            <person name="Tang L."/>
            <person name="Weissenberger G."/>
            <person name="Zhu Y."/>
            <person name="Hemphill L."/>
            <person name="Shang Y."/>
            <person name="Youmans B."/>
            <person name="Ayvaz T."/>
            <person name="Ross M."/>
            <person name="Santibanez J."/>
            <person name="Aqrawi P."/>
            <person name="Gross S."/>
            <person name="Joshi V."/>
            <person name="Fowler G."/>
            <person name="Nazareth L."/>
            <person name="Reid J."/>
            <person name="Worley K."/>
            <person name="Petrosino J."/>
            <person name="Highlander S."/>
            <person name="Gibbs R."/>
        </authorList>
    </citation>
    <scope>NUCLEOTIDE SEQUENCE [LARGE SCALE GENOMIC DNA]</scope>
    <source>
        <strain evidence="6">DSM 15272</strain>
    </source>
</reference>
<dbReference type="Pfam" id="PF01638">
    <property type="entry name" value="HxlR"/>
    <property type="match status" value="2"/>
</dbReference>
<dbReference type="HOGENOM" id="CLU_068247_0_0_11"/>